<comment type="subcellular location">
    <subcellularLocation>
        <location evidence="1">Membrane</location>
        <topology evidence="1">Multi-pass membrane protein</topology>
    </subcellularLocation>
</comment>
<accession>A0AAE0XXD7</accession>
<dbReference type="PANTHER" id="PTHR19229">
    <property type="entry name" value="ATP-BINDING CASSETTE TRANSPORTER SUBFAMILY A ABCA"/>
    <property type="match status" value="1"/>
</dbReference>
<evidence type="ECO:0000256" key="5">
    <source>
        <dbReference type="ARBA" id="ARBA00022741"/>
    </source>
</evidence>
<dbReference type="FunFam" id="3.40.50.300:FF:000298">
    <property type="entry name" value="ATP-binding cassette sub-family A member 12"/>
    <property type="match status" value="1"/>
</dbReference>
<keyword evidence="4" id="KW-0677">Repeat</keyword>
<evidence type="ECO:0000256" key="7">
    <source>
        <dbReference type="ARBA" id="ARBA00022989"/>
    </source>
</evidence>
<evidence type="ECO:0000256" key="1">
    <source>
        <dbReference type="ARBA" id="ARBA00004141"/>
    </source>
</evidence>
<sequence length="671" mass="73538">MHRACSVAGTQAAPVAGILFFAFLAPYQLLATDITSTSRAVKMMCSLSFNVALTLGVDIVSLAGTVSSGEGSRWSNYHLPAFPEDKLSLKDCMAMLLVDSALHCIITWYLDHVRPGEHGIAKSPWFCFSLSYWFPYEKSSVGDLPRQGSGPNVSVFQPEPTDVEPEVQIINLQKTFGDKQVVKSTNLSMYKDEIFVLIGHNGCGKSITLGMITGFVPPSSGNVIIKGYDIRTNLEAVRKYLGVCPQFNILFQSLTVREHLSLIAQLKGLSGQELANDVHHIAREMGLKQKLDSLASRLCEGHQRQLSVAIALIGNPEVIILDEPTAGMDPAARRNTWHLLKRIRKNRTVIMTTHFMDEADLLGDRIAMMQNGEVKCCGTSAFLKDVYGLGYHLVITIGPICNISDLAEAIMNHVETAQFESVLGNTATFTLPFEETPKFPGLFLELNSKMDELNIFNFGISTPSIEEVFLEVVGQNEDVMSLAYSGSLVIPGHSCVARLSEARSIRAMTATSLHHATSDINKAKLGDPQSHELVLQDSKPSQNTLNAVVEFCKQMQGQVASESEELNIQLIAPQLTIRRCSAPAMGCGASDAGRSYWLWSIRRWRKRASERSDAAALQLWAVEHLTLEIARQLTIRRCSTRAMGCGASDAGGSAPANDPTLQRSSYGLWSI</sequence>
<keyword evidence="6" id="KW-0067">ATP-binding</keyword>
<dbReference type="InterPro" id="IPR003593">
    <property type="entry name" value="AAA+_ATPase"/>
</dbReference>
<evidence type="ECO:0000256" key="2">
    <source>
        <dbReference type="ARBA" id="ARBA00022448"/>
    </source>
</evidence>
<dbReference type="CDD" id="cd03263">
    <property type="entry name" value="ABC_subfamily_A"/>
    <property type="match status" value="1"/>
</dbReference>
<keyword evidence="7" id="KW-1133">Transmembrane helix</keyword>
<evidence type="ECO:0000256" key="4">
    <source>
        <dbReference type="ARBA" id="ARBA00022737"/>
    </source>
</evidence>
<dbReference type="InterPro" id="IPR003439">
    <property type="entry name" value="ABC_transporter-like_ATP-bd"/>
</dbReference>
<protein>
    <recommendedName>
        <fullName evidence="9">ABC transporter domain-containing protein</fullName>
    </recommendedName>
</protein>
<dbReference type="EMBL" id="JAWDGP010007405">
    <property type="protein sequence ID" value="KAK3720509.1"/>
    <property type="molecule type" value="Genomic_DNA"/>
</dbReference>
<dbReference type="PANTHER" id="PTHR19229:SF250">
    <property type="entry name" value="ABC TRANSPORTER DOMAIN-CONTAINING PROTEIN-RELATED"/>
    <property type="match status" value="1"/>
</dbReference>
<feature type="domain" description="ABC transporter" evidence="9">
    <location>
        <begin position="167"/>
        <end position="396"/>
    </location>
</feature>
<name>A0AAE0XXD7_9GAST</name>
<keyword evidence="8" id="KW-0472">Membrane</keyword>
<organism evidence="10 11">
    <name type="scientific">Elysia crispata</name>
    <name type="common">lettuce slug</name>
    <dbReference type="NCBI Taxonomy" id="231223"/>
    <lineage>
        <taxon>Eukaryota</taxon>
        <taxon>Metazoa</taxon>
        <taxon>Spiralia</taxon>
        <taxon>Lophotrochozoa</taxon>
        <taxon>Mollusca</taxon>
        <taxon>Gastropoda</taxon>
        <taxon>Heterobranchia</taxon>
        <taxon>Euthyneura</taxon>
        <taxon>Panpulmonata</taxon>
        <taxon>Sacoglossa</taxon>
        <taxon>Placobranchoidea</taxon>
        <taxon>Plakobranchidae</taxon>
        <taxon>Elysia</taxon>
    </lineage>
</organism>
<dbReference type="Proteomes" id="UP001283361">
    <property type="component" value="Unassembled WGS sequence"/>
</dbReference>
<evidence type="ECO:0000259" key="9">
    <source>
        <dbReference type="PROSITE" id="PS50893"/>
    </source>
</evidence>
<dbReference type="SMART" id="SM00382">
    <property type="entry name" value="AAA"/>
    <property type="match status" value="1"/>
</dbReference>
<dbReference type="GO" id="GO:0005319">
    <property type="term" value="F:lipid transporter activity"/>
    <property type="evidence" value="ECO:0007669"/>
    <property type="project" value="TreeGrafter"/>
</dbReference>
<keyword evidence="5" id="KW-0547">Nucleotide-binding</keyword>
<dbReference type="PROSITE" id="PS50893">
    <property type="entry name" value="ABC_TRANSPORTER_2"/>
    <property type="match status" value="1"/>
</dbReference>
<gene>
    <name evidence="10" type="ORF">RRG08_058397</name>
</gene>
<keyword evidence="3" id="KW-0812">Transmembrane</keyword>
<dbReference type="AlphaFoldDB" id="A0AAE0XXD7"/>
<evidence type="ECO:0000256" key="3">
    <source>
        <dbReference type="ARBA" id="ARBA00022692"/>
    </source>
</evidence>
<keyword evidence="2" id="KW-0813">Transport</keyword>
<evidence type="ECO:0000313" key="11">
    <source>
        <dbReference type="Proteomes" id="UP001283361"/>
    </source>
</evidence>
<dbReference type="GO" id="GO:0016020">
    <property type="term" value="C:membrane"/>
    <property type="evidence" value="ECO:0007669"/>
    <property type="project" value="UniProtKB-SubCell"/>
</dbReference>
<proteinExistence type="predicted"/>
<dbReference type="InterPro" id="IPR026082">
    <property type="entry name" value="ABCA"/>
</dbReference>
<dbReference type="GO" id="GO:0140359">
    <property type="term" value="F:ABC-type transporter activity"/>
    <property type="evidence" value="ECO:0007669"/>
    <property type="project" value="InterPro"/>
</dbReference>
<dbReference type="GO" id="GO:0016887">
    <property type="term" value="F:ATP hydrolysis activity"/>
    <property type="evidence" value="ECO:0007669"/>
    <property type="project" value="InterPro"/>
</dbReference>
<evidence type="ECO:0000256" key="6">
    <source>
        <dbReference type="ARBA" id="ARBA00022840"/>
    </source>
</evidence>
<comment type="caution">
    <text evidence="10">The sequence shown here is derived from an EMBL/GenBank/DDBJ whole genome shotgun (WGS) entry which is preliminary data.</text>
</comment>
<evidence type="ECO:0000313" key="10">
    <source>
        <dbReference type="EMBL" id="KAK3720509.1"/>
    </source>
</evidence>
<dbReference type="Gene3D" id="3.40.50.300">
    <property type="entry name" value="P-loop containing nucleotide triphosphate hydrolases"/>
    <property type="match status" value="1"/>
</dbReference>
<dbReference type="GO" id="GO:0005524">
    <property type="term" value="F:ATP binding"/>
    <property type="evidence" value="ECO:0007669"/>
    <property type="project" value="UniProtKB-KW"/>
</dbReference>
<reference evidence="10" key="1">
    <citation type="journal article" date="2023" name="G3 (Bethesda)">
        <title>A reference genome for the long-term kleptoplast-retaining sea slug Elysia crispata morphotype clarki.</title>
        <authorList>
            <person name="Eastman K.E."/>
            <person name="Pendleton A.L."/>
            <person name="Shaikh M.A."/>
            <person name="Suttiyut T."/>
            <person name="Ogas R."/>
            <person name="Tomko P."/>
            <person name="Gavelis G."/>
            <person name="Widhalm J.R."/>
            <person name="Wisecaver J.H."/>
        </authorList>
    </citation>
    <scope>NUCLEOTIDE SEQUENCE</scope>
    <source>
        <strain evidence="10">ECLA1</strain>
    </source>
</reference>
<dbReference type="Pfam" id="PF00005">
    <property type="entry name" value="ABC_tran"/>
    <property type="match status" value="1"/>
</dbReference>
<dbReference type="SUPFAM" id="SSF52540">
    <property type="entry name" value="P-loop containing nucleoside triphosphate hydrolases"/>
    <property type="match status" value="1"/>
</dbReference>
<dbReference type="InterPro" id="IPR027417">
    <property type="entry name" value="P-loop_NTPase"/>
</dbReference>
<evidence type="ECO:0000256" key="8">
    <source>
        <dbReference type="ARBA" id="ARBA00023136"/>
    </source>
</evidence>
<keyword evidence="11" id="KW-1185">Reference proteome</keyword>